<dbReference type="SMART" id="SM00834">
    <property type="entry name" value="CxxC_CXXC_SSSS"/>
    <property type="match status" value="1"/>
</dbReference>
<organism evidence="2 3">
    <name type="scientific">Bordetella avium (strain 197N)</name>
    <dbReference type="NCBI Taxonomy" id="360910"/>
    <lineage>
        <taxon>Bacteria</taxon>
        <taxon>Pseudomonadati</taxon>
        <taxon>Pseudomonadota</taxon>
        <taxon>Betaproteobacteria</taxon>
        <taxon>Burkholderiales</taxon>
        <taxon>Alcaligenaceae</taxon>
        <taxon>Bordetella</taxon>
    </lineage>
</organism>
<dbReference type="HOGENOM" id="CLU_136025_2_0_4"/>
<reference evidence="2 3" key="1">
    <citation type="journal article" date="2006" name="J. Bacteriol.">
        <title>Comparison of the genome sequence of the poultry pathogen Bordetella avium with those of B. bronchiseptica, B. pertussis, and B. parapertussis reveals extensive diversity in surface structures associated with host interaction.</title>
        <authorList>
            <person name="Sebaihia M."/>
            <person name="Preston A."/>
            <person name="Maskell D.J."/>
            <person name="Kuzmiak H."/>
            <person name="Connell T.D."/>
            <person name="King N.D."/>
            <person name="Orndorff P.E."/>
            <person name="Miyamoto D.M."/>
            <person name="Thomson N.R."/>
            <person name="Harris D."/>
            <person name="Goble A."/>
            <person name="Lord A."/>
            <person name="Murphy L."/>
            <person name="Quail M.A."/>
            <person name="Rutter S."/>
            <person name="Squares R."/>
            <person name="Squares S."/>
            <person name="Woodward J."/>
            <person name="Parkhill J."/>
            <person name="Temple L.M."/>
        </authorList>
    </citation>
    <scope>NUCLEOTIDE SEQUENCE [LARGE SCALE GENOMIC DNA]</scope>
    <source>
        <strain evidence="2 3">197N</strain>
    </source>
</reference>
<dbReference type="EMBL" id="AM167904">
    <property type="protein sequence ID" value="CAJ49872.1"/>
    <property type="molecule type" value="Genomic_DNA"/>
</dbReference>
<sequence>MPLYDYRCEACGDFTALRSLAQWRDPAPCPDCGQSCSRFLSGAPAVSALSSTANRAHAVNERASHEPRRSGHGMACACCKGGSKTGGRTQADGTKSFLGARPWMISH</sequence>
<gene>
    <name evidence="2" type="primary">fmdB</name>
    <name evidence="2" type="ordered locus">BAV2262</name>
</gene>
<protein>
    <recommendedName>
        <fullName evidence="1">Putative regulatory protein FmdB zinc ribbon domain-containing protein</fullName>
    </recommendedName>
</protein>
<evidence type="ECO:0000259" key="1">
    <source>
        <dbReference type="SMART" id="SM00834"/>
    </source>
</evidence>
<dbReference type="GeneID" id="92934625"/>
<dbReference type="OrthoDB" id="9813321at2"/>
<accession>Q2KYM5</accession>
<dbReference type="Pfam" id="PF09723">
    <property type="entry name" value="Zn_ribbon_8"/>
    <property type="match status" value="1"/>
</dbReference>
<dbReference type="AlphaFoldDB" id="Q2KYM5"/>
<dbReference type="KEGG" id="bav:BAV2262"/>
<dbReference type="NCBIfam" id="TIGR02605">
    <property type="entry name" value="CxxC_CxxC_SSSS"/>
    <property type="match status" value="1"/>
</dbReference>
<dbReference type="InterPro" id="IPR013429">
    <property type="entry name" value="Regulatory_FmdB_Zinc_ribbon"/>
</dbReference>
<dbReference type="eggNOG" id="COG2331">
    <property type="taxonomic scope" value="Bacteria"/>
</dbReference>
<dbReference type="Proteomes" id="UP000001977">
    <property type="component" value="Chromosome"/>
</dbReference>
<feature type="domain" description="Putative regulatory protein FmdB zinc ribbon" evidence="1">
    <location>
        <begin position="1"/>
        <end position="41"/>
    </location>
</feature>
<name>Q2KYM5_BORA1</name>
<proteinExistence type="predicted"/>
<evidence type="ECO:0000313" key="3">
    <source>
        <dbReference type="Proteomes" id="UP000001977"/>
    </source>
</evidence>
<keyword evidence="3" id="KW-1185">Reference proteome</keyword>
<evidence type="ECO:0000313" key="2">
    <source>
        <dbReference type="EMBL" id="CAJ49872.1"/>
    </source>
</evidence>
<dbReference type="RefSeq" id="WP_012417923.1">
    <property type="nucleotide sequence ID" value="NC_010645.1"/>
</dbReference>